<reference evidence="2 3" key="1">
    <citation type="journal article" date="2019" name="Int. J. Syst. Evol. Microbiol.">
        <title>The Global Catalogue of Microorganisms (GCM) 10K type strain sequencing project: providing services to taxonomists for standard genome sequencing and annotation.</title>
        <authorList>
            <consortium name="The Broad Institute Genomics Platform"/>
            <consortium name="The Broad Institute Genome Sequencing Center for Infectious Disease"/>
            <person name="Wu L."/>
            <person name="Ma J."/>
        </authorList>
    </citation>
    <scope>NUCLEOTIDE SEQUENCE [LARGE SCALE GENOMIC DNA]</scope>
    <source>
        <strain evidence="2 3">JCM 15421</strain>
    </source>
</reference>
<keyword evidence="1" id="KW-0732">Signal</keyword>
<sequence length="253" mass="26697">MNRSIALFALTALCASTAHANADIRHAGCDLHSDYSLKIEADRLVFTRGSGHPADVVIADGSLRVDGRAIAVSAGDRQRLRDIEHGVRDALPDVKAITHAAVAIAFEAVGEVSAAFAKDGDAARASALRMARTAHELDQRIDATEGFSDWQGADVDRLVGDAAGSLAGEIAGTVAARAVTVALSGDEKGAAEFEARASNIDKNIDRLVQKRSNELEVRAMGLCSRLRALASLQSALELRLPDGSRLDLVHVEN</sequence>
<accession>A0ABN1IK24</accession>
<dbReference type="InterPro" id="IPR021307">
    <property type="entry name" value="DUF2884"/>
</dbReference>
<evidence type="ECO:0008006" key="4">
    <source>
        <dbReference type="Google" id="ProtNLM"/>
    </source>
</evidence>
<dbReference type="RefSeq" id="WP_343790902.1">
    <property type="nucleotide sequence ID" value="NZ_BAAAEU010000010.1"/>
</dbReference>
<dbReference type="Proteomes" id="UP001501523">
    <property type="component" value="Unassembled WGS sequence"/>
</dbReference>
<keyword evidence="3" id="KW-1185">Reference proteome</keyword>
<evidence type="ECO:0000313" key="2">
    <source>
        <dbReference type="EMBL" id="GAA0715916.1"/>
    </source>
</evidence>
<name>A0ABN1IK24_9GAMM</name>
<protein>
    <recommendedName>
        <fullName evidence="4">DUF2884 family protein</fullName>
    </recommendedName>
</protein>
<feature type="chain" id="PRO_5046568960" description="DUF2884 family protein" evidence="1">
    <location>
        <begin position="21"/>
        <end position="253"/>
    </location>
</feature>
<proteinExistence type="predicted"/>
<comment type="caution">
    <text evidence="2">The sequence shown here is derived from an EMBL/GenBank/DDBJ whole genome shotgun (WGS) entry which is preliminary data.</text>
</comment>
<dbReference type="EMBL" id="BAAAEU010000010">
    <property type="protein sequence ID" value="GAA0715916.1"/>
    <property type="molecule type" value="Genomic_DNA"/>
</dbReference>
<evidence type="ECO:0000313" key="3">
    <source>
        <dbReference type="Proteomes" id="UP001501523"/>
    </source>
</evidence>
<feature type="signal peptide" evidence="1">
    <location>
        <begin position="1"/>
        <end position="20"/>
    </location>
</feature>
<dbReference type="Pfam" id="PF11101">
    <property type="entry name" value="DUF2884"/>
    <property type="match status" value="1"/>
</dbReference>
<organism evidence="2 3">
    <name type="scientific">Dokdonella soli</name>
    <dbReference type="NCBI Taxonomy" id="529810"/>
    <lineage>
        <taxon>Bacteria</taxon>
        <taxon>Pseudomonadati</taxon>
        <taxon>Pseudomonadota</taxon>
        <taxon>Gammaproteobacteria</taxon>
        <taxon>Lysobacterales</taxon>
        <taxon>Rhodanobacteraceae</taxon>
        <taxon>Dokdonella</taxon>
    </lineage>
</organism>
<gene>
    <name evidence="2" type="ORF">GCM10009105_21770</name>
</gene>
<evidence type="ECO:0000256" key="1">
    <source>
        <dbReference type="SAM" id="SignalP"/>
    </source>
</evidence>